<protein>
    <submittedName>
        <fullName evidence="1">Uncharacterized protein</fullName>
    </submittedName>
</protein>
<name>A0AAN8Z1J8_9MAGN</name>
<organism evidence="1 2">
    <name type="scientific">Dillenia turbinata</name>
    <dbReference type="NCBI Taxonomy" id="194707"/>
    <lineage>
        <taxon>Eukaryota</taxon>
        <taxon>Viridiplantae</taxon>
        <taxon>Streptophyta</taxon>
        <taxon>Embryophyta</taxon>
        <taxon>Tracheophyta</taxon>
        <taxon>Spermatophyta</taxon>
        <taxon>Magnoliopsida</taxon>
        <taxon>eudicotyledons</taxon>
        <taxon>Gunneridae</taxon>
        <taxon>Pentapetalae</taxon>
        <taxon>Dilleniales</taxon>
        <taxon>Dilleniaceae</taxon>
        <taxon>Dillenia</taxon>
    </lineage>
</organism>
<comment type="caution">
    <text evidence="1">The sequence shown here is derived from an EMBL/GenBank/DDBJ whole genome shotgun (WGS) entry which is preliminary data.</text>
</comment>
<proteinExistence type="predicted"/>
<sequence length="41" mass="4966">MFWRRTTLHILCLEHKFSIQSYCLLKLKEIRASWKTASVNI</sequence>
<reference evidence="1 2" key="1">
    <citation type="submission" date="2023-12" db="EMBL/GenBank/DDBJ databases">
        <title>A high-quality genome assembly for Dillenia turbinata (Dilleniales).</title>
        <authorList>
            <person name="Chanderbali A."/>
        </authorList>
    </citation>
    <scope>NUCLEOTIDE SEQUENCE [LARGE SCALE GENOMIC DNA]</scope>
    <source>
        <strain evidence="1">LSX21</strain>
        <tissue evidence="1">Leaf</tissue>
    </source>
</reference>
<keyword evidence="2" id="KW-1185">Reference proteome</keyword>
<evidence type="ECO:0000313" key="2">
    <source>
        <dbReference type="Proteomes" id="UP001370490"/>
    </source>
</evidence>
<evidence type="ECO:0000313" key="1">
    <source>
        <dbReference type="EMBL" id="KAK6923024.1"/>
    </source>
</evidence>
<gene>
    <name evidence="1" type="ORF">RJ641_011328</name>
</gene>
<accession>A0AAN8Z1J8</accession>
<dbReference type="EMBL" id="JBAMMX010000018">
    <property type="protein sequence ID" value="KAK6923024.1"/>
    <property type="molecule type" value="Genomic_DNA"/>
</dbReference>
<dbReference type="AlphaFoldDB" id="A0AAN8Z1J8"/>
<dbReference type="Proteomes" id="UP001370490">
    <property type="component" value="Unassembled WGS sequence"/>
</dbReference>